<evidence type="ECO:0000256" key="3">
    <source>
        <dbReference type="SAM" id="SignalP"/>
    </source>
</evidence>
<feature type="domain" description="DUF11" evidence="4">
    <location>
        <begin position="4837"/>
        <end position="4947"/>
    </location>
</feature>
<feature type="domain" description="DUF11" evidence="4">
    <location>
        <begin position="2996"/>
        <end position="3110"/>
    </location>
</feature>
<dbReference type="OrthoDB" id="3225333at2"/>
<feature type="domain" description="DUF11" evidence="4">
    <location>
        <begin position="511"/>
        <end position="629"/>
    </location>
</feature>
<feature type="region of interest" description="Disordered" evidence="1">
    <location>
        <begin position="2348"/>
        <end position="2376"/>
    </location>
</feature>
<feature type="compositionally biased region" description="Polar residues" evidence="1">
    <location>
        <begin position="1228"/>
        <end position="1240"/>
    </location>
</feature>
<dbReference type="Gene3D" id="2.60.40.10">
    <property type="entry name" value="Immunoglobulins"/>
    <property type="match status" value="14"/>
</dbReference>
<feature type="domain" description="DUF11" evidence="4">
    <location>
        <begin position="2874"/>
        <end position="2988"/>
    </location>
</feature>
<dbReference type="InterPro" id="IPR047589">
    <property type="entry name" value="DUF11_rpt"/>
</dbReference>
<feature type="domain" description="DUF11" evidence="4">
    <location>
        <begin position="3487"/>
        <end position="3599"/>
    </location>
</feature>
<feature type="domain" description="DUF11" evidence="4">
    <location>
        <begin position="1510"/>
        <end position="1624"/>
    </location>
</feature>
<organism evidence="5 6">
    <name type="scientific">Actinokineospora bangkokensis</name>
    <dbReference type="NCBI Taxonomy" id="1193682"/>
    <lineage>
        <taxon>Bacteria</taxon>
        <taxon>Bacillati</taxon>
        <taxon>Actinomycetota</taxon>
        <taxon>Actinomycetes</taxon>
        <taxon>Pseudonocardiales</taxon>
        <taxon>Pseudonocardiaceae</taxon>
        <taxon>Actinokineospora</taxon>
    </lineage>
</organism>
<feature type="signal peptide" evidence="3">
    <location>
        <begin position="1"/>
        <end position="20"/>
    </location>
</feature>
<feature type="domain" description="DUF11" evidence="4">
    <location>
        <begin position="5324"/>
        <end position="5437"/>
    </location>
</feature>
<keyword evidence="6" id="KW-1185">Reference proteome</keyword>
<dbReference type="InterPro" id="IPR001434">
    <property type="entry name" value="OmcB-like_DUF11"/>
</dbReference>
<dbReference type="Gene3D" id="2.60.40.1170">
    <property type="entry name" value="Mu homology domain, subdomain B"/>
    <property type="match status" value="1"/>
</dbReference>
<feature type="region of interest" description="Disordered" evidence="1">
    <location>
        <begin position="2719"/>
        <end position="2743"/>
    </location>
</feature>
<comment type="caution">
    <text evidence="5">The sequence shown here is derived from an EMBL/GenBank/DDBJ whole genome shotgun (WGS) entry which is preliminary data.</text>
</comment>
<dbReference type="PANTHER" id="PTHR34819:SF3">
    <property type="entry name" value="CELL SURFACE PROTEIN"/>
    <property type="match status" value="1"/>
</dbReference>
<gene>
    <name evidence="5" type="ORF">BJP25_16950</name>
</gene>
<feature type="domain" description="DUF11" evidence="4">
    <location>
        <begin position="4098"/>
        <end position="4212"/>
    </location>
</feature>
<feature type="domain" description="DUF11" evidence="4">
    <location>
        <begin position="4714"/>
        <end position="4827"/>
    </location>
</feature>
<feature type="domain" description="DUF11" evidence="4">
    <location>
        <begin position="3731"/>
        <end position="3844"/>
    </location>
</feature>
<feature type="domain" description="DUF11" evidence="4">
    <location>
        <begin position="883"/>
        <end position="997"/>
    </location>
</feature>
<feature type="compositionally biased region" description="Polar residues" evidence="1">
    <location>
        <begin position="2348"/>
        <end position="2357"/>
    </location>
</feature>
<sequence length="5645" mass="549749">MVVALVAVLAPVLGARVAEASVRDSFDVVFGAEDNGAIALIGSTSMDCPSTASGCAAARTGSAAGAANNNNAYNMVFVDVDGDSSTSNSSTATLAMPSGSTVLYARLVWGGRTVAGSNGVAPTKPVGTAKFRAPGGAYTTLDAQTLIQPSALAGADGGPYQAAVDVTAQVKAAGNGVYAVADIGAATGVDRYAGWSLVVAYRNAALPTRSLRVFEGFADVSTSSASNSNVDLPVAGFLTPPVGQVNASVGVVAWEGDLGTTGDALKLGSTTLSDATRPAANFFDSRVSDGGVDQAGRTPNQLNNFGVDVGRIGTVNVLPNGSTATTINLTSTGDAYYPGIVTSQIDLFTPQFNSVSKTVVNLNGNDPAQPGDVLEYRLAFTNSGSDFADSSTIRDALPAGVDYVPGSLVVDTDSGGSTGPKTDAAGDDSSDYTAADRTVRFRVGSGATATAGGTVAPSASIAARFRATVTRAASGTTITNTPALDYRARTINRTFTFTGNDVTTPVRALADLAATKTASTPSQNAGQTLTYTISAVNQGPNAATGVTLTDTLPAGLSFESATTPAGVTCTPSGQVVTCQLGSVPNGATVSVPIVARIGADSGDGVVTNSVRVAASTADDVAANNTATASTTVTRTSDLKVSSAFTTSPVVPGGQATMTATVTNAGPSLARDVALSTTLPAGTTLVSATGCTGASGTVSCEVGSLAPGASFTTTIVLAVASSYTGATLAATSSTVSSTPEGNPADNTATASAPASPLADLRAAITAADQAPAAGNRTNFTVTISNPGPSDARDVVAALPAVVGVRVVSAAPTTGTCAVTADAVSCPLGTIPAGSSTVVALRVELAQDRPAGALVETVNATTSTRQDDTTNDTASVSVSSTRVSDLNVTTTAEPGTVIAGQPLVYTLVVTNRGPSTADGTTLSDVFPAGLTPTSVVTGQGSCTLGQTVSCSLGTLAPGASTTVTIRANTPGTVPSGGFTTTATATSASTDPVPADNTATHVANVTAQADLSVTKTASAAEVVAGRAVTYDIAVTNNGPSTALGASLVETLADGLVAGTVTTSAGSCAVFGGEVRCTLGDLAGGATARVSIEVRVPSGRASTPATSSTSVTSPTPDPSAANNTTSVTTAVRAIADARITGVDDPGPFVAGERFTRSVTVDNAGPSDARDVVVTADLPDGVLDLAASVGGTACAVSGGRVSCPVGTLASGQSVRIDATGRISSASPPGPRSFSLTLGSSTPDPDTSNNSATRTTSVTARAGIVAESSVDTSPLVAGARATYRVKTTNNGPSDAVDVVITDVVPDTLAIISAAGSLASCTVTNGRDLRCTIARLPAGASDEVTLVVVVSPTASGTVENTARVTSATPTPGGEVVTTTSTAVVQSADLRLTGTATPEPVRAGAAVVLTFTATNVGPSSASAARFSATLPDGLTLLPGGVETQLGTCTPTPSGKGVQCDFGTLEPGRAVSVVLTASVPADTPAGTELITSAAVGSSTPDPTPEPPTTVRSTVTTEADVAAEAHFSTGTAVAGGPSQHTITITNNGTSVARDVVVVESLPPGVLVLEAPPACIPADGQLTCTLGDLDRGEIVTLTIVLQLPPDYDGPTFGASAVVTTSTSDPNADNNTATASQGVTANADLRATAVIVSGPVVAGTPTTFRLGAVNDGPSQARDVILTIPAPADSTYAFATPSADGTCVFEGGSARCTWPVVAAGATVTADVVFVPASGLPAGSTFAATVTASASVADPDGSDNTATASGQVGATADVSAQTLLTSGAPVAGGSATWQVVVGNDGPSSAYGVVVDDPAPAGLRWQSAQGSLGTCTVAPDRVRCAVGTIPAGGSAIVTVTGVLADDYAGTSVTNTATVTTDSTDPDLSDNTSSAVSDTTSSADLRLDVVAAPDLVVPGAPVTWTFTATNGGPSLSREVVVTADLPAGTTPRPTPGCVITGQRVRCVVGDLAPGASAAVAVSGLLAAGFGDTRLVLTGSVAAGTSDPTTVNNTATSSTAVQPSADLSVDVIAPPPVTSGGPASWTVRVRDGGPSDAGGVQVTLAIPAYLAGARATWPGGTCSTTVATATCALGGIPAGETVEITLTGTVEPGYAGDLTVGAEVTAQTADPVTTDNTDSATTPATRSADLATTLSGPATAVPGRRLTWTATTVNGGLSIASAAVLTQELPEGLSEVTATTPAGTCGVNGRTVTCQLGDLAPSASAVVTTTAVLAASTTAPNVISSATATSPTFDPNPGNNTADTTATVAPAANLQVSKAITSGPPIAGAPVTFVVDVSNAGPSDAQSVVLTDTIPTTIGAIAASTPRGTCAVTGATVRCELGTVAAGAAPVEVTVTGVIADGVTDPITNTASATSPTTELDPVDNSGSVTASATESADLSLTVDSPATVTAGQGVAYTITVANDGPSTARAVQLTGALPDGLVDLTADNPGCTSPTVCDLGDIAPGASVVLRISGTVRPDFAGSALDARASAASAAPDPDGRDNSVVSRVEVTTSAAVAVALVVDPDPAVPGRTALHTATATNTGPSTARQVVVSLPLPTGTEVLGDITADQGTCRVVGRTVVCELGDVAPGAAPAVRVPVGLSPSFLGDSLVSTASVQSATADPDAADNTATTTTGVGRLADLFADLTGPATVVPGTRVTWETVVRDFGPSDAPAELVQDLPEGVGEVSAQTTQGSCTVEDRRVRCSLATLGSGATATVRVSGVLAADSTATTLTSTVTLNSPVAEPDPAQQPDGRSDSATSEVTPVAGVAVEIIPDAASVTPGLPASWTVVALNRGPSTARGVVVTATAPTGTTGATLTGPTGVTCGADLRCTIGDLAPGAGGAVRLTLRATIDPGFTGPVVSAVVITAADTQDPNPGDNTATASTVVRPSADLGVQLATSPDPVLAGGPVTFTATVRNAGPSNAADVRFTLPIPAGVEDVQVEVPPSFTCDATAACTAAALPVGEVRIVVRGRLTPAYTDADLTATASIGAATPDPDPTNNSATDTTAAGVSADVSAAIALDPTAPVAGSPITITATVANNGPSTATGVRLSAPVPSGVEGVTVTGPPGVTCDASAACDVGTLLPGAEAVLVVRGTVSAGFTGTLTATAVVSATSPDDLPDNNSASASAPVGRSADLSAVTKVEPTPLVAGGAFAATTTIRNDGPSTAAGATFALPVPDGVVDVAVTAPAGITCDTTVSCALGDIAPGASFDVVVRGTVAPSFTGAEIAVTSTVSSPVTDPDPADNTSSPTTPAVVAADVRVGLAVDPGQLVAGSPFTASATVRNDGPSTATGVALSLPVPAGVEGVEVTAPGGTTCDQTIACTIGTLYPTAEVVVVLRGRVAADYTGPAIAFTASTTATSPDPLPDNNSTTVTTPVGADAGLGIGVEVEQPTLTPGTPVTVKVTARNSGPSTAAGTTAGIPVPAGLLDPVFTAPPGVTCALDGSCTIGAVAPGAEVVITLTGRLDPSYSGPNLTVTATVASGTPDADPADNTASATRPVVPVADLGVRVTLAPDAPVAGSPVEITAVVVNRGPSTATGVAVDVPVPAGVRDVTVTAPVGVTCTDAVRCTVDSLLPDGELVVVLRGVLAPDASDQLRATATVSATTTDPVPGDNTAEDVAGIGASAALAVTAEAVPNPAVAGTELATTVTVRNNGPSTAAGTRLSVPVPTGLLDVRIEAPAGVTCDQAVECTIDSLAPTGEVVVVVRGTVDPAFTGSLTLRPAVTAPVPDPDPTDNAVEITVPVQTRADLRVGVVIGPTDLVAGSSATIRATVANLGPSTATGGTLDLPIPTGLTQVTVIAPPGVVCDPGFRCTLGTLQPNQEVVVEVRGTVAADLTGELTANATAASPNDPVAGNDTATTTAAVRAEADVRVTAALNSTDLVAGAPFTATTTIDNAGPSTAAGLTVMVAIPAGAEGIEVIAPPGSTCDSSVRCTLPPLAPGTNATVTVRGVVSAGFTGTSLQFPITATAATADPDTADNATTLNATVRSSADLTVAAVVDPVNVNAGTPVTITATVRNTGPSNAADATLTLPAPTGVGQLTYTGPAGVTCGSDGSCTLGTLAPGAELVITLRAVVAPDFTGDRLDFTATSASPTADPLPDNNSATASAQVDASADVAITLAVDPTALSAGTPFTATATIRNGGTSTALGTRFTLPIPAGVVGVAVTGPPGSSCDATAACTLPALDPGAEVVATVRGTVSPDFTGGSLAFTAAAQATTPDPDTANNTAAVLAGVNAAADLSTSTTVDPGTLTAGAPFTATTVIRNSGPATAAGISFTLPVPAGARDVVVEAPPGVTCDSTISCTAGLLAPGTELRIVVRAALAAEVTAPTVAFTATATSTTADPTPNNNTSTLSAPVAVAADLTAAVAVEPAQLTAGSPAEVRVTVRNTGPSTAVGATLTVPVPAGFTGVEVTAPAGVTCDNSVSCALGTTQPGAELVFVVRGTVAPDAAAASLTFTATATSPSNDPDPADNTATIIAPLASSADLVVALDVPALTAGAPFTATASVRNTGPSTARQVRLDIPVPAGATDVEVVAPPGVTCDNTVSCAIGAVPPDGVVTIVVRGRVAPSTVGGLAFSAAASSPVTDPDPTDNAVSALVPVATSADLVASGAITPSAPTAGSPVTVVARLRNDGPSTAVGTTLTATLPPGLIGVVVVPPIGALCDTNGDNTTASCTIGSLDPGGEAVFEVRATVPPTFTGPFTATITAEAATTDPDPADNTDTLSSPVGATADLSLALAADPATAAAGRPLAITATIRSAGPSTATGARVSLPVPAGLRDVEVVAPAGVTCSTAVVCELGDLAPGSTVVVVLRGTVDPAYTGTLATAAELTSATGDPNPADNSAALSTPVDVRAELSVTGVVDPVPPVAGSETAVNLEVRNTGPATAARARLLLAHGLRDVTVVAPPGVTCDDTVACDLGDLPPDAVVRIVVRGTVPADLTGALTARAGVESATADPVPANDVVDLTTAVATAADIAVAVGGPASASAGEQVTWQLTARNDGPSQARDVVLLDALPAGVEFVSADQPCALTGTTVRCALGTLEPGASRVLSVVGRIAPSFAGAQLVNTATTSSSVTDPDQADNTAQATTAVGRSADVSVTNSLAPDPVVPGGEAVFTLVAANAGPSSAAVTLTDVIGAGQRVLAVVSTTGTCTTSGQLVTCDLGVLAPGASATVTIRVGIAADFVPDTLSNTATVAADAADPDPADNTASVAGTAAARSDLVITNVPDRTSARPGETITWQVTADNRGPSTARDAVVTLAASAGVTLGALPSGCQAVDGRVVCRLGDLAPGGSTPLVFTGVVNPDATAAAATTTATVVSTSAEVTPADNTATASTTLAAAAALSITKTADGPVVPGRDTTWTLDVANAGPSLARGVVVTDALPTGTRLTASTGGTCAVVDSTVRCTLADLPPAGSARVTLITAVDPALQGDTLANTAAVASGTPDTNPADNAATATPAVTRRSALAVAKTADTPNPTVGDTLTWTITTTNEGPSQAPDATVTDRIPAGVTLLSAEPSQGTFTATTGAWTLGPVAPGTAPTLTLKARLDTPGALTNQATLSAATDSTGDDNTAAVTVTVADQDAPPTTTPPTTTPPSSTQPTSTPPTSGAPGSDPGTSAPEPENPPAAQPPLSHTGFAVVPWLSAAALLLLVGAALIRLSGRRRS</sequence>
<feature type="domain" description="DUF11" evidence="4">
    <location>
        <begin position="2377"/>
        <end position="2485"/>
    </location>
</feature>
<feature type="domain" description="DUF11" evidence="4">
    <location>
        <begin position="3610"/>
        <end position="3724"/>
    </location>
</feature>
<protein>
    <recommendedName>
        <fullName evidence="4">DUF11 domain-containing protein</fullName>
    </recommendedName>
</protein>
<keyword evidence="2" id="KW-1133">Transmembrane helix</keyword>
<feature type="domain" description="DUF11" evidence="4">
    <location>
        <begin position="1761"/>
        <end position="1875"/>
    </location>
</feature>
<evidence type="ECO:0000256" key="2">
    <source>
        <dbReference type="SAM" id="Phobius"/>
    </source>
</evidence>
<feature type="region of interest" description="Disordered" evidence="1">
    <location>
        <begin position="731"/>
        <end position="751"/>
    </location>
</feature>
<keyword evidence="3" id="KW-0732">Signal</keyword>
<name>A0A1Q9LME9_9PSEU</name>
<feature type="domain" description="DUF11" evidence="4">
    <location>
        <begin position="4964"/>
        <end position="5069"/>
    </location>
</feature>
<dbReference type="InterPro" id="IPR051172">
    <property type="entry name" value="Chlamydia_OmcB"/>
</dbReference>
<feature type="domain" description="DUF11" evidence="4">
    <location>
        <begin position="637"/>
        <end position="750"/>
    </location>
</feature>
<feature type="domain" description="DUF11" evidence="4">
    <location>
        <begin position="1140"/>
        <end position="1249"/>
    </location>
</feature>
<feature type="domain" description="DUF11" evidence="4">
    <location>
        <begin position="5077"/>
        <end position="5192"/>
    </location>
</feature>
<feature type="domain" description="DUF11" evidence="4">
    <location>
        <begin position="4472"/>
        <end position="4578"/>
    </location>
</feature>
<feature type="domain" description="DUF11" evidence="4">
    <location>
        <begin position="3852"/>
        <end position="3965"/>
    </location>
</feature>
<feature type="domain" description="DUF11" evidence="4">
    <location>
        <begin position="1007"/>
        <end position="1124"/>
    </location>
</feature>
<feature type="region of interest" description="Disordered" evidence="1">
    <location>
        <begin position="412"/>
        <end position="431"/>
    </location>
</feature>
<feature type="transmembrane region" description="Helical" evidence="2">
    <location>
        <begin position="5619"/>
        <end position="5639"/>
    </location>
</feature>
<feature type="chain" id="PRO_5012683593" description="DUF11 domain-containing protein" evidence="3">
    <location>
        <begin position="21"/>
        <end position="5645"/>
    </location>
</feature>
<feature type="compositionally biased region" description="Polar residues" evidence="1">
    <location>
        <begin position="2364"/>
        <end position="2376"/>
    </location>
</feature>
<dbReference type="EMBL" id="MKQR01000011">
    <property type="protein sequence ID" value="OLR93185.1"/>
    <property type="molecule type" value="Genomic_DNA"/>
</dbReference>
<feature type="domain" description="DUF11" evidence="4">
    <location>
        <begin position="2630"/>
        <end position="2730"/>
    </location>
</feature>
<feature type="domain" description="DUF11" evidence="4">
    <location>
        <begin position="2005"/>
        <end position="2120"/>
    </location>
</feature>
<feature type="domain" description="DUF11" evidence="4">
    <location>
        <begin position="4221"/>
        <end position="4335"/>
    </location>
</feature>
<feature type="domain" description="DUF11" evidence="4">
    <location>
        <begin position="3241"/>
        <end position="3356"/>
    </location>
</feature>
<feature type="domain" description="DUF11" evidence="4">
    <location>
        <begin position="1262"/>
        <end position="1361"/>
    </location>
</feature>
<feature type="region of interest" description="Disordered" evidence="1">
    <location>
        <begin position="5559"/>
        <end position="5612"/>
    </location>
</feature>
<feature type="compositionally biased region" description="Low complexity" evidence="1">
    <location>
        <begin position="1241"/>
        <end position="1250"/>
    </location>
</feature>
<feature type="domain" description="DUF11" evidence="4">
    <location>
        <begin position="2136"/>
        <end position="2244"/>
    </location>
</feature>
<evidence type="ECO:0000313" key="6">
    <source>
        <dbReference type="Proteomes" id="UP000186040"/>
    </source>
</evidence>
<feature type="domain" description="DUF11" evidence="4">
    <location>
        <begin position="1884"/>
        <end position="1997"/>
    </location>
</feature>
<feature type="domain" description="DUF11" evidence="4">
    <location>
        <begin position="1381"/>
        <end position="1496"/>
    </location>
</feature>
<feature type="domain" description="DUF11" evidence="4">
    <location>
        <begin position="2751"/>
        <end position="2866"/>
    </location>
</feature>
<keyword evidence="2" id="KW-0472">Membrane</keyword>
<feature type="domain" description="DUF11" evidence="4">
    <location>
        <begin position="3118"/>
        <end position="3233"/>
    </location>
</feature>
<feature type="domain" description="DUF11" evidence="4">
    <location>
        <begin position="5446"/>
        <end position="5557"/>
    </location>
</feature>
<dbReference type="InterPro" id="IPR013783">
    <property type="entry name" value="Ig-like_fold"/>
</dbReference>
<reference evidence="5 6" key="1">
    <citation type="submission" date="2016-10" db="EMBL/GenBank/DDBJ databases">
        <title>The Draft Genome Sequence of Actinokineospora bangkokensis 44EHWT reveals the biosynthetic pathway of antifungal compounds Thailandins with unusual extender unit butylmalonyl-CoA.</title>
        <authorList>
            <person name="Greule A."/>
            <person name="Intra B."/>
            <person name="Flemming S."/>
            <person name="Rommel M.G."/>
            <person name="Panbangred W."/>
            <person name="Bechthold A."/>
        </authorList>
    </citation>
    <scope>NUCLEOTIDE SEQUENCE [LARGE SCALE GENOMIC DNA]</scope>
    <source>
        <strain evidence="5 6">44EHW</strain>
    </source>
</reference>
<dbReference type="STRING" id="1193682.BJP25_16950"/>
<feature type="compositionally biased region" description="Low complexity" evidence="1">
    <location>
        <begin position="5575"/>
        <end position="5601"/>
    </location>
</feature>
<evidence type="ECO:0000256" key="1">
    <source>
        <dbReference type="SAM" id="MobiDB-lite"/>
    </source>
</evidence>
<feature type="domain" description="DUF11" evidence="4">
    <location>
        <begin position="3975"/>
        <end position="4090"/>
    </location>
</feature>
<dbReference type="PANTHER" id="PTHR34819">
    <property type="entry name" value="LARGE CYSTEINE-RICH PERIPLASMIC PROTEIN OMCB"/>
    <property type="match status" value="1"/>
</dbReference>
<dbReference type="Proteomes" id="UP000186040">
    <property type="component" value="Unassembled WGS sequence"/>
</dbReference>
<feature type="region of interest" description="Disordered" evidence="1">
    <location>
        <begin position="1214"/>
        <end position="1250"/>
    </location>
</feature>
<dbReference type="Gene3D" id="2.60.40.740">
    <property type="match status" value="1"/>
</dbReference>
<feature type="domain" description="DUF11" evidence="4">
    <location>
        <begin position="4344"/>
        <end position="4458"/>
    </location>
</feature>
<dbReference type="NCBIfam" id="TIGR01451">
    <property type="entry name" value="B_ant_repeat"/>
    <property type="match status" value="13"/>
</dbReference>
<feature type="domain" description="DUF11" evidence="4">
    <location>
        <begin position="4587"/>
        <end position="4705"/>
    </location>
</feature>
<feature type="domain" description="DUF11" evidence="4">
    <location>
        <begin position="1632"/>
        <end position="1751"/>
    </location>
</feature>
<evidence type="ECO:0000313" key="5">
    <source>
        <dbReference type="EMBL" id="OLR93185.1"/>
    </source>
</evidence>
<evidence type="ECO:0000259" key="4">
    <source>
        <dbReference type="Pfam" id="PF01345"/>
    </source>
</evidence>
<proteinExistence type="predicted"/>
<feature type="domain" description="DUF11" evidence="4">
    <location>
        <begin position="758"/>
        <end position="876"/>
    </location>
</feature>
<accession>A0A1Q9LME9</accession>
<dbReference type="RefSeq" id="WP_075974887.1">
    <property type="nucleotide sequence ID" value="NZ_MKQR01000011.1"/>
</dbReference>
<keyword evidence="2" id="KW-0812">Transmembrane</keyword>
<feature type="region of interest" description="Disordered" evidence="1">
    <location>
        <begin position="1093"/>
        <end position="1122"/>
    </location>
</feature>
<dbReference type="GO" id="GO:0005975">
    <property type="term" value="P:carbohydrate metabolic process"/>
    <property type="evidence" value="ECO:0007669"/>
    <property type="project" value="UniProtKB-ARBA"/>
</dbReference>
<dbReference type="Pfam" id="PF01345">
    <property type="entry name" value="DUF11"/>
    <property type="match status" value="41"/>
</dbReference>
<feature type="domain" description="DUF11" evidence="4">
    <location>
        <begin position="3365"/>
        <end position="3479"/>
    </location>
</feature>
<feature type="domain" description="DUF11" evidence="4">
    <location>
        <begin position="2498"/>
        <end position="2614"/>
    </location>
</feature>
<feature type="domain" description="DUF11" evidence="4">
    <location>
        <begin position="2253"/>
        <end position="2369"/>
    </location>
</feature>
<feature type="domain" description="DUF11" evidence="4">
    <location>
        <begin position="5201"/>
        <end position="5315"/>
    </location>
</feature>